<dbReference type="InterPro" id="IPR000999">
    <property type="entry name" value="RNase_III_dom"/>
</dbReference>
<dbReference type="Proteomes" id="UP000070168">
    <property type="component" value="Unassembled WGS sequence"/>
</dbReference>
<evidence type="ECO:0000259" key="1">
    <source>
        <dbReference type="PROSITE" id="PS50142"/>
    </source>
</evidence>
<name>A0A135LC07_PENPA</name>
<dbReference type="PROSITE" id="PS50142">
    <property type="entry name" value="RNASE_3_2"/>
    <property type="match status" value="1"/>
</dbReference>
<dbReference type="EMBL" id="LHQR01000069">
    <property type="protein sequence ID" value="KXG46505.1"/>
    <property type="molecule type" value="Genomic_DNA"/>
</dbReference>
<keyword evidence="3" id="KW-1185">Reference proteome</keyword>
<dbReference type="GO" id="GO:0004525">
    <property type="term" value="F:ribonuclease III activity"/>
    <property type="evidence" value="ECO:0007669"/>
    <property type="project" value="InterPro"/>
</dbReference>
<dbReference type="RefSeq" id="XP_040645041.1">
    <property type="nucleotide sequence ID" value="XM_040793074.1"/>
</dbReference>
<feature type="domain" description="RNase III" evidence="1">
    <location>
        <begin position="25"/>
        <end position="135"/>
    </location>
</feature>
<evidence type="ECO:0000313" key="3">
    <source>
        <dbReference type="Proteomes" id="UP000070168"/>
    </source>
</evidence>
<dbReference type="GO" id="GO:0006396">
    <property type="term" value="P:RNA processing"/>
    <property type="evidence" value="ECO:0007669"/>
    <property type="project" value="InterPro"/>
</dbReference>
<organism evidence="2 3">
    <name type="scientific">Penicillium patulum</name>
    <name type="common">Penicillium griseofulvum</name>
    <dbReference type="NCBI Taxonomy" id="5078"/>
    <lineage>
        <taxon>Eukaryota</taxon>
        <taxon>Fungi</taxon>
        <taxon>Dikarya</taxon>
        <taxon>Ascomycota</taxon>
        <taxon>Pezizomycotina</taxon>
        <taxon>Eurotiomycetes</taxon>
        <taxon>Eurotiomycetidae</taxon>
        <taxon>Eurotiales</taxon>
        <taxon>Aspergillaceae</taxon>
        <taxon>Penicillium</taxon>
    </lineage>
</organism>
<dbReference type="AlphaFoldDB" id="A0A135LC07"/>
<dbReference type="OrthoDB" id="67027at2759"/>
<accession>A0A135LC07</accession>
<reference evidence="2 3" key="1">
    <citation type="journal article" date="2016" name="BMC Genomics">
        <title>Genome sequencing and secondary metabolism of the postharvest pathogen Penicillium griseofulvum.</title>
        <authorList>
            <person name="Banani H."/>
            <person name="Marcet-Houben M."/>
            <person name="Ballester A.R."/>
            <person name="Abbruscato P."/>
            <person name="Gonzalez-Candelas L."/>
            <person name="Gabaldon T."/>
            <person name="Spadaro D."/>
        </authorList>
    </citation>
    <scope>NUCLEOTIDE SEQUENCE [LARGE SCALE GENOMIC DNA]</scope>
    <source>
        <strain evidence="2 3">PG3</strain>
    </source>
</reference>
<evidence type="ECO:0000313" key="2">
    <source>
        <dbReference type="EMBL" id="KXG46505.1"/>
    </source>
</evidence>
<dbReference type="Pfam" id="PF00636">
    <property type="entry name" value="Ribonuclease_3"/>
    <property type="match status" value="1"/>
</dbReference>
<proteinExistence type="predicted"/>
<dbReference type="STRING" id="5078.A0A135LC07"/>
<dbReference type="SUPFAM" id="SSF69065">
    <property type="entry name" value="RNase III domain-like"/>
    <property type="match status" value="1"/>
</dbReference>
<dbReference type="GeneID" id="63708374"/>
<sequence>MVIYLPLPPDREIEVFEDSVLQRTYRFTNRDMTREALQVCGPYSRQGNKVLALAGDALLRQILVDQGRERAKTPEEIQNVITRVASNENLFNRGIAVGLDRFIVKNPGQWGVMAGKNVMATAIEAIIGAVYYDSNKNAHDCERVMAALGLCWPE</sequence>
<dbReference type="InterPro" id="IPR036389">
    <property type="entry name" value="RNase_III_sf"/>
</dbReference>
<dbReference type="Gene3D" id="1.10.1520.10">
    <property type="entry name" value="Ribonuclease III domain"/>
    <property type="match status" value="1"/>
</dbReference>
<comment type="caution">
    <text evidence="2">The sequence shown here is derived from an EMBL/GenBank/DDBJ whole genome shotgun (WGS) entry which is preliminary data.</text>
</comment>
<gene>
    <name evidence="2" type="ORF">PGRI_053610</name>
</gene>
<protein>
    <recommendedName>
        <fullName evidence="1">RNase III domain-containing protein</fullName>
    </recommendedName>
</protein>
<dbReference type="OMA" id="PSIYNHD"/>